<keyword evidence="1" id="KW-0812">Transmembrane</keyword>
<evidence type="ECO:0000256" key="1">
    <source>
        <dbReference type="SAM" id="Phobius"/>
    </source>
</evidence>
<name>A0A9P9IR51_9PLEO</name>
<dbReference type="AlphaFoldDB" id="A0A9P9IR51"/>
<keyword evidence="1" id="KW-0472">Membrane</keyword>
<keyword evidence="1" id="KW-1133">Transmembrane helix</keyword>
<evidence type="ECO:0000313" key="2">
    <source>
        <dbReference type="EMBL" id="KAH7128149.1"/>
    </source>
</evidence>
<evidence type="ECO:0000313" key="3">
    <source>
        <dbReference type="Proteomes" id="UP000700596"/>
    </source>
</evidence>
<accession>A0A9P9IR51</accession>
<dbReference type="Proteomes" id="UP000700596">
    <property type="component" value="Unassembled WGS sequence"/>
</dbReference>
<gene>
    <name evidence="2" type="ORF">B0J11DRAFT_524270</name>
</gene>
<reference evidence="2" key="1">
    <citation type="journal article" date="2021" name="Nat. Commun.">
        <title>Genetic determinants of endophytism in the Arabidopsis root mycobiome.</title>
        <authorList>
            <person name="Mesny F."/>
            <person name="Miyauchi S."/>
            <person name="Thiergart T."/>
            <person name="Pickel B."/>
            <person name="Atanasova L."/>
            <person name="Karlsson M."/>
            <person name="Huettel B."/>
            <person name="Barry K.W."/>
            <person name="Haridas S."/>
            <person name="Chen C."/>
            <person name="Bauer D."/>
            <person name="Andreopoulos W."/>
            <person name="Pangilinan J."/>
            <person name="LaButti K."/>
            <person name="Riley R."/>
            <person name="Lipzen A."/>
            <person name="Clum A."/>
            <person name="Drula E."/>
            <person name="Henrissat B."/>
            <person name="Kohler A."/>
            <person name="Grigoriev I.V."/>
            <person name="Martin F.M."/>
            <person name="Hacquard S."/>
        </authorList>
    </citation>
    <scope>NUCLEOTIDE SEQUENCE</scope>
    <source>
        <strain evidence="2">MPI-CAGE-CH-0243</strain>
    </source>
</reference>
<feature type="transmembrane region" description="Helical" evidence="1">
    <location>
        <begin position="6"/>
        <end position="26"/>
    </location>
</feature>
<keyword evidence="3" id="KW-1185">Reference proteome</keyword>
<dbReference type="EMBL" id="JAGMWT010000005">
    <property type="protein sequence ID" value="KAH7128149.1"/>
    <property type="molecule type" value="Genomic_DNA"/>
</dbReference>
<protein>
    <submittedName>
        <fullName evidence="2">Uncharacterized protein</fullName>
    </submittedName>
</protein>
<sequence>MLGSFPIFFFGPIMALCIQISYPNFLSSLIQNTHVRKILLGALIPCIWRTVGREIESSHDYPRAKRVFARLEIACITLTVLRVFFILAPGAWEYQIVREFLFPAYTIATVLHVWGFLFGDGVTKNEVAESKITN</sequence>
<feature type="transmembrane region" description="Helical" evidence="1">
    <location>
        <begin position="67"/>
        <end position="88"/>
    </location>
</feature>
<feature type="transmembrane region" description="Helical" evidence="1">
    <location>
        <begin position="100"/>
        <end position="119"/>
    </location>
</feature>
<organism evidence="2 3">
    <name type="scientific">Dendryphion nanum</name>
    <dbReference type="NCBI Taxonomy" id="256645"/>
    <lineage>
        <taxon>Eukaryota</taxon>
        <taxon>Fungi</taxon>
        <taxon>Dikarya</taxon>
        <taxon>Ascomycota</taxon>
        <taxon>Pezizomycotina</taxon>
        <taxon>Dothideomycetes</taxon>
        <taxon>Pleosporomycetidae</taxon>
        <taxon>Pleosporales</taxon>
        <taxon>Torulaceae</taxon>
        <taxon>Dendryphion</taxon>
    </lineage>
</organism>
<comment type="caution">
    <text evidence="2">The sequence shown here is derived from an EMBL/GenBank/DDBJ whole genome shotgun (WGS) entry which is preliminary data.</text>
</comment>
<proteinExistence type="predicted"/>